<feature type="coiled-coil region" evidence="1">
    <location>
        <begin position="110"/>
        <end position="147"/>
    </location>
</feature>
<keyword evidence="3" id="KW-1185">Reference proteome</keyword>
<dbReference type="HOGENOM" id="CLU_143286_0_0_6"/>
<dbReference type="eggNOG" id="ENOG5031INN">
    <property type="taxonomic scope" value="Bacteria"/>
</dbReference>
<dbReference type="Proteomes" id="UP000001362">
    <property type="component" value="Chromosome"/>
</dbReference>
<keyword evidence="1" id="KW-0175">Coiled coil</keyword>
<reference evidence="2 3" key="1">
    <citation type="journal article" date="2008" name="BMC Genomics">
        <title>Acidithiobacillus ferrooxidans metabolism: from genome sequence to industrial applications.</title>
        <authorList>
            <person name="Valdes J."/>
            <person name="Pedroso I."/>
            <person name="Quatrini R."/>
            <person name="Dodson R.J."/>
            <person name="Tettelin H."/>
            <person name="Blake R.II."/>
            <person name="Eisen J.A."/>
            <person name="Holmes D.S."/>
        </authorList>
    </citation>
    <scope>NUCLEOTIDE SEQUENCE [LARGE SCALE GENOMIC DNA]</scope>
    <source>
        <strain evidence="3">ATCC 23270 / DSM 14882 / CIP 104768 / NCIMB 8455</strain>
    </source>
</reference>
<name>B7J9S9_ACIF2</name>
<accession>B7J9S9</accession>
<proteinExistence type="predicted"/>
<protein>
    <submittedName>
        <fullName evidence="2">Uncharacterized protein</fullName>
    </submittedName>
</protein>
<evidence type="ECO:0000256" key="1">
    <source>
        <dbReference type="SAM" id="Coils"/>
    </source>
</evidence>
<dbReference type="PaxDb" id="243159-AFE_2956"/>
<dbReference type="KEGG" id="afr:AFE_2956"/>
<dbReference type="AlphaFoldDB" id="B7J9S9"/>
<evidence type="ECO:0000313" key="3">
    <source>
        <dbReference type="Proteomes" id="UP000001362"/>
    </source>
</evidence>
<organism evidence="2 3">
    <name type="scientific">Acidithiobacillus ferrooxidans (strain ATCC 23270 / DSM 14882 / CIP 104768 / NCIMB 8455)</name>
    <name type="common">Ferrobacillus ferrooxidans (strain ATCC 23270)</name>
    <dbReference type="NCBI Taxonomy" id="243159"/>
    <lineage>
        <taxon>Bacteria</taxon>
        <taxon>Pseudomonadati</taxon>
        <taxon>Pseudomonadota</taxon>
        <taxon>Acidithiobacillia</taxon>
        <taxon>Acidithiobacillales</taxon>
        <taxon>Acidithiobacillaceae</taxon>
        <taxon>Acidithiobacillus</taxon>
    </lineage>
</organism>
<evidence type="ECO:0000313" key="2">
    <source>
        <dbReference type="EMBL" id="ACK78727.1"/>
    </source>
</evidence>
<dbReference type="STRING" id="243159.AFE_2956"/>
<sequence length="154" mass="16513">MGEVLNCWIKKRRGPGSSCACPSPTMSLPVVFIVLTLAGCATTPLPLPPNTVTLKPGEQVVQTSTLMALRDQIAALEKAAPVTAGCVSEKAEVASLTSQLADARAGDPGYQKLQARVNELQSRLSQSQQREAELRKKLNELVQIEKNARLPQGH</sequence>
<dbReference type="EMBL" id="CP001219">
    <property type="protein sequence ID" value="ACK78727.1"/>
    <property type="molecule type" value="Genomic_DNA"/>
</dbReference>
<gene>
    <name evidence="2" type="ordered locus">AFE_2956</name>
</gene>